<evidence type="ECO:0000313" key="9">
    <source>
        <dbReference type="Proteomes" id="UP000001449"/>
    </source>
</evidence>
<dbReference type="eggNOG" id="KOG1582">
    <property type="taxonomic scope" value="Eukaryota"/>
</dbReference>
<feature type="transmembrane region" description="Helical" evidence="7">
    <location>
        <begin position="60"/>
        <end position="79"/>
    </location>
</feature>
<evidence type="ECO:0000256" key="1">
    <source>
        <dbReference type="ARBA" id="ARBA00004141"/>
    </source>
</evidence>
<gene>
    <name evidence="8" type="ORF">THAPSDRAFT_2088</name>
</gene>
<dbReference type="PANTHER" id="PTHR10778:SF8">
    <property type="entry name" value="ADENOSINE 3'-PHOSPHO 5'-PHOSPHOSULFATE TRANSPORTER 2"/>
    <property type="match status" value="1"/>
</dbReference>
<evidence type="ECO:0000256" key="3">
    <source>
        <dbReference type="ARBA" id="ARBA00022692"/>
    </source>
</evidence>
<dbReference type="AlphaFoldDB" id="B8BTC5"/>
<evidence type="ECO:0000256" key="4">
    <source>
        <dbReference type="ARBA" id="ARBA00022989"/>
    </source>
</evidence>
<keyword evidence="3 7" id="KW-0812">Transmembrane</keyword>
<reference evidence="8 9" key="2">
    <citation type="journal article" date="2008" name="Nature">
        <title>The Phaeodactylum genome reveals the evolutionary history of diatom genomes.</title>
        <authorList>
            <person name="Bowler C."/>
            <person name="Allen A.E."/>
            <person name="Badger J.H."/>
            <person name="Grimwood J."/>
            <person name="Jabbari K."/>
            <person name="Kuo A."/>
            <person name="Maheswari U."/>
            <person name="Martens C."/>
            <person name="Maumus F."/>
            <person name="Otillar R.P."/>
            <person name="Rayko E."/>
            <person name="Salamov A."/>
            <person name="Vandepoele K."/>
            <person name="Beszteri B."/>
            <person name="Gruber A."/>
            <person name="Heijde M."/>
            <person name="Katinka M."/>
            <person name="Mock T."/>
            <person name="Valentin K."/>
            <person name="Verret F."/>
            <person name="Berges J.A."/>
            <person name="Brownlee C."/>
            <person name="Cadoret J.P."/>
            <person name="Chiovitti A."/>
            <person name="Choi C.J."/>
            <person name="Coesel S."/>
            <person name="De Martino A."/>
            <person name="Detter J.C."/>
            <person name="Durkin C."/>
            <person name="Falciatore A."/>
            <person name="Fournet J."/>
            <person name="Haruta M."/>
            <person name="Huysman M.J."/>
            <person name="Jenkins B.D."/>
            <person name="Jiroutova K."/>
            <person name="Jorgensen R.E."/>
            <person name="Joubert Y."/>
            <person name="Kaplan A."/>
            <person name="Kroger N."/>
            <person name="Kroth P.G."/>
            <person name="La Roche J."/>
            <person name="Lindquist E."/>
            <person name="Lommer M."/>
            <person name="Martin-Jezequel V."/>
            <person name="Lopez P.J."/>
            <person name="Lucas S."/>
            <person name="Mangogna M."/>
            <person name="McGinnis K."/>
            <person name="Medlin L.K."/>
            <person name="Montsant A."/>
            <person name="Oudot-Le Secq M.P."/>
            <person name="Napoli C."/>
            <person name="Obornik M."/>
            <person name="Parker M.S."/>
            <person name="Petit J.L."/>
            <person name="Porcel B.M."/>
            <person name="Poulsen N."/>
            <person name="Robison M."/>
            <person name="Rychlewski L."/>
            <person name="Rynearson T.A."/>
            <person name="Schmutz J."/>
            <person name="Shapiro H."/>
            <person name="Siaut M."/>
            <person name="Stanley M."/>
            <person name="Sussman M.R."/>
            <person name="Taylor A.R."/>
            <person name="Vardi A."/>
            <person name="von Dassow P."/>
            <person name="Vyverman W."/>
            <person name="Willis A."/>
            <person name="Wyrwicz L.S."/>
            <person name="Rokhsar D.S."/>
            <person name="Weissenbach J."/>
            <person name="Armbrust E.V."/>
            <person name="Green B.R."/>
            <person name="Van de Peer Y."/>
            <person name="Grigoriev I.V."/>
        </authorList>
    </citation>
    <scope>NUCLEOTIDE SEQUENCE [LARGE SCALE GENOMIC DNA]</scope>
    <source>
        <strain evidence="8 9">CCMP1335</strain>
    </source>
</reference>
<keyword evidence="5 7" id="KW-0472">Membrane</keyword>
<dbReference type="Pfam" id="PF08449">
    <property type="entry name" value="UAA"/>
    <property type="match status" value="1"/>
</dbReference>
<keyword evidence="4 7" id="KW-1133">Transmembrane helix</keyword>
<accession>B8BTC5</accession>
<dbReference type="InParanoid" id="B8BTC5"/>
<keyword evidence="2" id="KW-0813">Transport</keyword>
<dbReference type="KEGG" id="tps:THAPSDRAFT_2088"/>
<evidence type="ECO:0000256" key="6">
    <source>
        <dbReference type="SAM" id="MobiDB-lite"/>
    </source>
</evidence>
<proteinExistence type="predicted"/>
<evidence type="ECO:0000256" key="5">
    <source>
        <dbReference type="ARBA" id="ARBA00023136"/>
    </source>
</evidence>
<dbReference type="GO" id="GO:0046963">
    <property type="term" value="P:3'-phosphoadenosine 5'-phosphosulfate transport"/>
    <property type="evidence" value="ECO:0000318"/>
    <property type="project" value="GO_Central"/>
</dbReference>
<evidence type="ECO:0000256" key="7">
    <source>
        <dbReference type="SAM" id="Phobius"/>
    </source>
</evidence>
<evidence type="ECO:0000313" key="8">
    <source>
        <dbReference type="EMBL" id="EED95071.1"/>
    </source>
</evidence>
<organism evidence="8 9">
    <name type="scientific">Thalassiosira pseudonana</name>
    <name type="common">Marine diatom</name>
    <name type="synonym">Cyclotella nana</name>
    <dbReference type="NCBI Taxonomy" id="35128"/>
    <lineage>
        <taxon>Eukaryota</taxon>
        <taxon>Sar</taxon>
        <taxon>Stramenopiles</taxon>
        <taxon>Ochrophyta</taxon>
        <taxon>Bacillariophyta</taxon>
        <taxon>Coscinodiscophyceae</taxon>
        <taxon>Thalassiosirophycidae</taxon>
        <taxon>Thalassiosirales</taxon>
        <taxon>Thalassiosiraceae</taxon>
        <taxon>Thalassiosira</taxon>
    </lineage>
</organism>
<dbReference type="Proteomes" id="UP000001449">
    <property type="component" value="Chromosome 2"/>
</dbReference>
<dbReference type="GO" id="GO:0055085">
    <property type="term" value="P:transmembrane transport"/>
    <property type="evidence" value="ECO:0000318"/>
    <property type="project" value="GO_Central"/>
</dbReference>
<feature type="compositionally biased region" description="Polar residues" evidence="6">
    <location>
        <begin position="304"/>
        <end position="313"/>
    </location>
</feature>
<dbReference type="HOGENOM" id="CLU_788696_0_0_1"/>
<name>B8BTC5_THAPS</name>
<dbReference type="GO" id="GO:0005789">
    <property type="term" value="C:endoplasmic reticulum membrane"/>
    <property type="evidence" value="ECO:0000318"/>
    <property type="project" value="GO_Central"/>
</dbReference>
<protein>
    <submittedName>
        <fullName evidence="8">Uncharacterized protein</fullName>
    </submittedName>
</protein>
<evidence type="ECO:0000256" key="2">
    <source>
        <dbReference type="ARBA" id="ARBA00022448"/>
    </source>
</evidence>
<feature type="transmembrane region" description="Helical" evidence="7">
    <location>
        <begin position="99"/>
        <end position="122"/>
    </location>
</feature>
<sequence>MTTITHNHDAHSTTNSNDISATLPFIILFFLSMILHELALESISTIYSLPPYSCPNLASTITLFQFGFCVLLPLAVSLCSKKGDVVKNLPRNGREVWVYVKLSAVVYGATALATMSLGYEGITYVTKVVFKSSKLIPTMLVGVLLDARRARNSGKGRDQQQPRSSRIYGVWEYASAALLCLGAAGFCMSPDDGSGSRANEGDGGDHNAIQDAGDENDASMSGQMSGHWIGIALLTASVFCDALVPNIQEQLMHGTAESSQTQQSTQLKEHDDIEVEMKSLLDQDGGGNVNSKTTATTTSHHTQRNGNKQGISSSSLMVNTNAIGFIHRNTPTLPPTTPNCRNGTGKCSTCIH</sequence>
<dbReference type="GO" id="GO:0046964">
    <property type="term" value="F:3'-phosphoadenosine 5'-phosphosulfate transmembrane transporter activity"/>
    <property type="evidence" value="ECO:0000318"/>
    <property type="project" value="GO_Central"/>
</dbReference>
<keyword evidence="9" id="KW-1185">Reference proteome</keyword>
<dbReference type="PaxDb" id="35128-Thaps2088"/>
<dbReference type="PANTHER" id="PTHR10778">
    <property type="entry name" value="SOLUTE CARRIER FAMILY 35 MEMBER B"/>
    <property type="match status" value="1"/>
</dbReference>
<dbReference type="GO" id="GO:0000139">
    <property type="term" value="C:Golgi membrane"/>
    <property type="evidence" value="ECO:0000318"/>
    <property type="project" value="GO_Central"/>
</dbReference>
<dbReference type="RefSeq" id="XP_002287628.1">
    <property type="nucleotide sequence ID" value="XM_002287592.1"/>
</dbReference>
<dbReference type="EMBL" id="CM000639">
    <property type="protein sequence ID" value="EED95071.1"/>
    <property type="molecule type" value="Genomic_DNA"/>
</dbReference>
<dbReference type="OMA" id="VWEYASA"/>
<feature type="region of interest" description="Disordered" evidence="6">
    <location>
        <begin position="193"/>
        <end position="221"/>
    </location>
</feature>
<feature type="region of interest" description="Disordered" evidence="6">
    <location>
        <begin position="282"/>
        <end position="313"/>
    </location>
</feature>
<dbReference type="InterPro" id="IPR013657">
    <property type="entry name" value="SCL35B1-4/HUT1"/>
</dbReference>
<feature type="transmembrane region" description="Helical" evidence="7">
    <location>
        <begin position="21"/>
        <end position="40"/>
    </location>
</feature>
<comment type="subcellular location">
    <subcellularLocation>
        <location evidence="1">Membrane</location>
        <topology evidence="1">Multi-pass membrane protein</topology>
    </subcellularLocation>
</comment>
<dbReference type="GeneID" id="7452165"/>
<reference evidence="8 9" key="1">
    <citation type="journal article" date="2004" name="Science">
        <title>The genome of the diatom Thalassiosira pseudonana: ecology, evolution, and metabolism.</title>
        <authorList>
            <person name="Armbrust E.V."/>
            <person name="Berges J.A."/>
            <person name="Bowler C."/>
            <person name="Green B.R."/>
            <person name="Martinez D."/>
            <person name="Putnam N.H."/>
            <person name="Zhou S."/>
            <person name="Allen A.E."/>
            <person name="Apt K.E."/>
            <person name="Bechner M."/>
            <person name="Brzezinski M.A."/>
            <person name="Chaal B.K."/>
            <person name="Chiovitti A."/>
            <person name="Davis A.K."/>
            <person name="Demarest M.S."/>
            <person name="Detter J.C."/>
            <person name="Glavina T."/>
            <person name="Goodstein D."/>
            <person name="Hadi M.Z."/>
            <person name="Hellsten U."/>
            <person name="Hildebrand M."/>
            <person name="Jenkins B.D."/>
            <person name="Jurka J."/>
            <person name="Kapitonov V.V."/>
            <person name="Kroger N."/>
            <person name="Lau W.W."/>
            <person name="Lane T.W."/>
            <person name="Larimer F.W."/>
            <person name="Lippmeier J.C."/>
            <person name="Lucas S."/>
            <person name="Medina M."/>
            <person name="Montsant A."/>
            <person name="Obornik M."/>
            <person name="Parker M.S."/>
            <person name="Palenik B."/>
            <person name="Pazour G.J."/>
            <person name="Richardson P.M."/>
            <person name="Rynearson T.A."/>
            <person name="Saito M.A."/>
            <person name="Schwartz D.C."/>
            <person name="Thamatrakoln K."/>
            <person name="Valentin K."/>
            <person name="Vardi A."/>
            <person name="Wilkerson F.P."/>
            <person name="Rokhsar D.S."/>
        </authorList>
    </citation>
    <scope>NUCLEOTIDE SEQUENCE [LARGE SCALE GENOMIC DNA]</scope>
    <source>
        <strain evidence="8 9">CCMP1335</strain>
    </source>
</reference>